<dbReference type="InterPro" id="IPR001902">
    <property type="entry name" value="SLC26A/SulP_fam"/>
</dbReference>
<keyword evidence="3" id="KW-1133">Transmembrane helix</keyword>
<evidence type="ECO:0000256" key="3">
    <source>
        <dbReference type="ARBA" id="ARBA00022989"/>
    </source>
</evidence>
<feature type="domain" description="SLC26A/SulP transporter" evidence="5">
    <location>
        <begin position="23"/>
        <end position="120"/>
    </location>
</feature>
<dbReference type="GO" id="GO:0055085">
    <property type="term" value="P:transmembrane transport"/>
    <property type="evidence" value="ECO:0007669"/>
    <property type="project" value="InterPro"/>
</dbReference>
<comment type="subcellular location">
    <subcellularLocation>
        <location evidence="1">Membrane</location>
        <topology evidence="1">Multi-pass membrane protein</topology>
    </subcellularLocation>
</comment>
<dbReference type="AlphaFoldDB" id="A0A7J7FXQ3"/>
<keyword evidence="2" id="KW-0812">Transmembrane</keyword>
<protein>
    <recommendedName>
        <fullName evidence="5">SLC26A/SulP transporter domain-containing protein</fullName>
    </recommendedName>
</protein>
<evidence type="ECO:0000256" key="2">
    <source>
        <dbReference type="ARBA" id="ARBA00022692"/>
    </source>
</evidence>
<dbReference type="PANTHER" id="PTHR11814">
    <property type="entry name" value="SULFATE TRANSPORTER"/>
    <property type="match status" value="1"/>
</dbReference>
<organism evidence="6 7">
    <name type="scientific">Camellia sinensis</name>
    <name type="common">Tea plant</name>
    <name type="synonym">Thea sinensis</name>
    <dbReference type="NCBI Taxonomy" id="4442"/>
    <lineage>
        <taxon>Eukaryota</taxon>
        <taxon>Viridiplantae</taxon>
        <taxon>Streptophyta</taxon>
        <taxon>Embryophyta</taxon>
        <taxon>Tracheophyta</taxon>
        <taxon>Spermatophyta</taxon>
        <taxon>Magnoliopsida</taxon>
        <taxon>eudicotyledons</taxon>
        <taxon>Gunneridae</taxon>
        <taxon>Pentapetalae</taxon>
        <taxon>asterids</taxon>
        <taxon>Ericales</taxon>
        <taxon>Theaceae</taxon>
        <taxon>Camellia</taxon>
    </lineage>
</organism>
<evidence type="ECO:0000256" key="1">
    <source>
        <dbReference type="ARBA" id="ARBA00004141"/>
    </source>
</evidence>
<evidence type="ECO:0000313" key="6">
    <source>
        <dbReference type="EMBL" id="KAF5933160.1"/>
    </source>
</evidence>
<name>A0A7J7FXQ3_CAMSI</name>
<keyword evidence="4" id="KW-0472">Membrane</keyword>
<comment type="caution">
    <text evidence="6">The sequence shown here is derived from an EMBL/GenBank/DDBJ whole genome shotgun (WGS) entry which is preliminary data.</text>
</comment>
<dbReference type="Proteomes" id="UP000593564">
    <property type="component" value="Unassembled WGS sequence"/>
</dbReference>
<evidence type="ECO:0000256" key="4">
    <source>
        <dbReference type="ARBA" id="ARBA00023136"/>
    </source>
</evidence>
<sequence>MGSGFAICLPIFQWFPSYSIQLFRSDLISLTIASLAIPQGISYEKLANLSPIIRICSSFVPLLIYSVLGGSSHLGVGPVSIVSLAMGTMLGEMISSILEPDLYLRLAFTSTFFASVLQASSLVVRETSNFGVRPPPLETRLPGLDFRLKNHSKRSPDAKDMCFRSGPMRYVYWFLSISEVVMSKTFRGGFRS</sequence>
<reference evidence="7" key="1">
    <citation type="journal article" date="2020" name="Nat. Commun.">
        <title>Genome assembly of wild tea tree DASZ reveals pedigree and selection history of tea varieties.</title>
        <authorList>
            <person name="Zhang W."/>
            <person name="Zhang Y."/>
            <person name="Qiu H."/>
            <person name="Guo Y."/>
            <person name="Wan H."/>
            <person name="Zhang X."/>
            <person name="Scossa F."/>
            <person name="Alseekh S."/>
            <person name="Zhang Q."/>
            <person name="Wang P."/>
            <person name="Xu L."/>
            <person name="Schmidt M.H."/>
            <person name="Jia X."/>
            <person name="Li D."/>
            <person name="Zhu A."/>
            <person name="Guo F."/>
            <person name="Chen W."/>
            <person name="Ni D."/>
            <person name="Usadel B."/>
            <person name="Fernie A.R."/>
            <person name="Wen W."/>
        </authorList>
    </citation>
    <scope>NUCLEOTIDE SEQUENCE [LARGE SCALE GENOMIC DNA]</scope>
    <source>
        <strain evidence="7">cv. G240</strain>
    </source>
</reference>
<proteinExistence type="predicted"/>
<accession>A0A7J7FXQ3</accession>
<dbReference type="Pfam" id="PF00916">
    <property type="entry name" value="Sulfate_transp"/>
    <property type="match status" value="1"/>
</dbReference>
<evidence type="ECO:0000259" key="5">
    <source>
        <dbReference type="Pfam" id="PF00916"/>
    </source>
</evidence>
<dbReference type="GO" id="GO:0016020">
    <property type="term" value="C:membrane"/>
    <property type="evidence" value="ECO:0007669"/>
    <property type="project" value="UniProtKB-SubCell"/>
</dbReference>
<reference evidence="6 7" key="2">
    <citation type="submission" date="2020-07" db="EMBL/GenBank/DDBJ databases">
        <title>Genome assembly of wild tea tree DASZ reveals pedigree and selection history of tea varieties.</title>
        <authorList>
            <person name="Zhang W."/>
        </authorList>
    </citation>
    <scope>NUCLEOTIDE SEQUENCE [LARGE SCALE GENOMIC DNA]</scope>
    <source>
        <strain evidence="7">cv. G240</strain>
        <tissue evidence="6">Leaf</tissue>
    </source>
</reference>
<evidence type="ECO:0000313" key="7">
    <source>
        <dbReference type="Proteomes" id="UP000593564"/>
    </source>
</evidence>
<keyword evidence="7" id="KW-1185">Reference proteome</keyword>
<dbReference type="EMBL" id="JACBKZ010000014">
    <property type="protein sequence ID" value="KAF5933160.1"/>
    <property type="molecule type" value="Genomic_DNA"/>
</dbReference>
<dbReference type="InterPro" id="IPR011547">
    <property type="entry name" value="SLC26A/SulP_dom"/>
</dbReference>
<gene>
    <name evidence="6" type="ORF">HYC85_029331</name>
</gene>